<organism evidence="2 3">
    <name type="scientific">Nocardia africana</name>
    <dbReference type="NCBI Taxonomy" id="134964"/>
    <lineage>
        <taxon>Bacteria</taxon>
        <taxon>Bacillati</taxon>
        <taxon>Actinomycetota</taxon>
        <taxon>Actinomycetes</taxon>
        <taxon>Mycobacteriales</taxon>
        <taxon>Nocardiaceae</taxon>
        <taxon>Nocardia</taxon>
    </lineage>
</organism>
<dbReference type="RefSeq" id="WP_084491725.1">
    <property type="nucleotide sequence ID" value="NZ_JAJFOE010000001.1"/>
</dbReference>
<dbReference type="PANTHER" id="PTHR43796">
    <property type="entry name" value="CARBOXYNORSPERMIDINE SYNTHASE"/>
    <property type="match status" value="1"/>
</dbReference>
<dbReference type="Gene3D" id="3.40.50.720">
    <property type="entry name" value="NAD(P)-binding Rossmann-like Domain"/>
    <property type="match status" value="1"/>
</dbReference>
<dbReference type="Gene3D" id="3.30.360.10">
    <property type="entry name" value="Dihydrodipicolinate Reductase, domain 2"/>
    <property type="match status" value="1"/>
</dbReference>
<dbReference type="Pfam" id="PF03435">
    <property type="entry name" value="Sacchrp_dh_NADP"/>
    <property type="match status" value="1"/>
</dbReference>
<gene>
    <name evidence="2" type="ORF">NCTC13184_03425</name>
</gene>
<dbReference type="OrthoDB" id="4420885at2"/>
<protein>
    <submittedName>
        <fullName evidence="2">NADH-flavin reductase</fullName>
    </submittedName>
</protein>
<evidence type="ECO:0000313" key="2">
    <source>
        <dbReference type="EMBL" id="SUA44903.1"/>
    </source>
</evidence>
<dbReference type="PANTHER" id="PTHR43796:SF2">
    <property type="entry name" value="CARBOXYNORSPERMIDINE SYNTHASE"/>
    <property type="match status" value="1"/>
</dbReference>
<reference evidence="2 3" key="1">
    <citation type="submission" date="2018-06" db="EMBL/GenBank/DDBJ databases">
        <authorList>
            <consortium name="Pathogen Informatics"/>
            <person name="Doyle S."/>
        </authorList>
    </citation>
    <scope>NUCLEOTIDE SEQUENCE [LARGE SCALE GENOMIC DNA]</scope>
    <source>
        <strain evidence="2 3">NCTC13184</strain>
    </source>
</reference>
<dbReference type="InterPro" id="IPR005097">
    <property type="entry name" value="Sacchrp_dh_NADP-bd"/>
</dbReference>
<dbReference type="Proteomes" id="UP000255082">
    <property type="component" value="Unassembled WGS sequence"/>
</dbReference>
<feature type="domain" description="Saccharopine dehydrogenase NADP binding" evidence="1">
    <location>
        <begin position="4"/>
        <end position="120"/>
    </location>
</feature>
<accession>A0A378WX62</accession>
<evidence type="ECO:0000259" key="1">
    <source>
        <dbReference type="Pfam" id="PF03435"/>
    </source>
</evidence>
<dbReference type="InterPro" id="IPR036291">
    <property type="entry name" value="NAD(P)-bd_dom_sf"/>
</dbReference>
<proteinExistence type="predicted"/>
<sequence length="392" mass="41480">MHVVVVGGAGRVGRRVVTELLATSEHRISIADRVAPKGLMDERVRFVEVDLISDSSLDAALREADVVVNTAGPFDVWGTVVLDAAINAGADYIDVCDDPEPTLALLDRHAQARDAGVRAVVGLGVSPGLTNYLAVIAARTLDRTDLLATFWGNSNEGMDAATAAVHARALSASFAEGRAAYTHLITQTSSDVLLWRGGELTRERAWRAKYRVTTSAGETGLYRVIGHPEPVTVPRTVPTMDCINIGTVNAGTDQVMLPYLERVAAGEIDENQALQQIARKLAECPQAIATPLIGPPLPRNIGAAAVGATNDQADGVLVLPGGPVAGSMSLETARPAVVGVLHIEDVAPGVHAPETAFDAEDYLSRYAATFWDSDSPYLIDRVGPTALVEVER</sequence>
<dbReference type="SUPFAM" id="SSF51735">
    <property type="entry name" value="NAD(P)-binding Rossmann-fold domains"/>
    <property type="match status" value="1"/>
</dbReference>
<name>A0A378WX62_9NOCA</name>
<evidence type="ECO:0000313" key="3">
    <source>
        <dbReference type="Proteomes" id="UP000255082"/>
    </source>
</evidence>
<dbReference type="EMBL" id="UGRU01000001">
    <property type="protein sequence ID" value="SUA44903.1"/>
    <property type="molecule type" value="Genomic_DNA"/>
</dbReference>
<dbReference type="AlphaFoldDB" id="A0A378WX62"/>